<evidence type="ECO:0000259" key="2">
    <source>
        <dbReference type="Pfam" id="PF21012"/>
    </source>
</evidence>
<name>A0ABP9AUY3_9SPHI</name>
<keyword evidence="4" id="KW-1185">Reference proteome</keyword>
<protein>
    <recommendedName>
        <fullName evidence="2">DUF6850 domain-containing protein</fullName>
    </recommendedName>
</protein>
<keyword evidence="1" id="KW-0732">Signal</keyword>
<evidence type="ECO:0000256" key="1">
    <source>
        <dbReference type="SAM" id="SignalP"/>
    </source>
</evidence>
<dbReference type="EMBL" id="BAABIQ010000006">
    <property type="protein sequence ID" value="GAA4786303.1"/>
    <property type="molecule type" value="Genomic_DNA"/>
</dbReference>
<gene>
    <name evidence="3" type="ORF">GCM10023231_12800</name>
</gene>
<comment type="caution">
    <text evidence="3">The sequence shown here is derived from an EMBL/GenBank/DDBJ whole genome shotgun (WGS) entry which is preliminary data.</text>
</comment>
<dbReference type="InterPro" id="IPR049236">
    <property type="entry name" value="DUF6850"/>
</dbReference>
<proteinExistence type="predicted"/>
<feature type="chain" id="PRO_5046617233" description="DUF6850 domain-containing protein" evidence="1">
    <location>
        <begin position="24"/>
        <end position="519"/>
    </location>
</feature>
<organism evidence="3 4">
    <name type="scientific">Olivibacter ginsenosidimutans</name>
    <dbReference type="NCBI Taxonomy" id="1176537"/>
    <lineage>
        <taxon>Bacteria</taxon>
        <taxon>Pseudomonadati</taxon>
        <taxon>Bacteroidota</taxon>
        <taxon>Sphingobacteriia</taxon>
        <taxon>Sphingobacteriales</taxon>
        <taxon>Sphingobacteriaceae</taxon>
        <taxon>Olivibacter</taxon>
    </lineage>
</organism>
<reference evidence="4" key="1">
    <citation type="journal article" date="2019" name="Int. J. Syst. Evol. Microbiol.">
        <title>The Global Catalogue of Microorganisms (GCM) 10K type strain sequencing project: providing services to taxonomists for standard genome sequencing and annotation.</title>
        <authorList>
            <consortium name="The Broad Institute Genomics Platform"/>
            <consortium name="The Broad Institute Genome Sequencing Center for Infectious Disease"/>
            <person name="Wu L."/>
            <person name="Ma J."/>
        </authorList>
    </citation>
    <scope>NUCLEOTIDE SEQUENCE [LARGE SCALE GENOMIC DNA]</scope>
    <source>
        <strain evidence="4">JCM 18200</strain>
    </source>
</reference>
<sequence length="519" mass="60847">MYPNYRIILILLVHCCALQYAYADVPDSLDQADRARYALDPVATYERVYIREQPIWIRNWKDNFNQLSLRTTYDKGRYIPAQGSTRTRAYYFDTEGKTTWRKVQLYGRFAYTKQYEDSTRLRHQTRINESAPLYFGSLRYNHYERSVYQLQAALQKDLLAENLPLTLGLNYRVGEHFSNNDPRGAINDFQLNLLAALGYRSPAWQYHATFRYGYGRERVQVAYKNEKYTENVEDPLYVNWYNNGYGNAIQKTNAINYNDDMKRFGAGAHVAYNANAANTWQADVDWLHEQQQFKQYNESPLTYALFNTYNEDRFTTSVFWKHHPSSNTDFNWNIHLEMIDGHDDHPTLGVSNYLYRKESYGSTWRLNKNRWHYLAAIDYHYLLQQDGNTSAMSEVSQLQFQLGFGRNWVLGTGGQQVQVQLRGGYHLPLSGEFAFNNINESYFVNHVIYYDYLYRYSPATETGASFTYLFPTGNKGMNWSIGLSADYILRGTLPDYTFQPLSIPGKNRLSSFLQVNVYF</sequence>
<dbReference type="RefSeq" id="WP_345230919.1">
    <property type="nucleotide sequence ID" value="NZ_BAABIQ010000006.1"/>
</dbReference>
<dbReference type="Proteomes" id="UP001501411">
    <property type="component" value="Unassembled WGS sequence"/>
</dbReference>
<feature type="signal peptide" evidence="1">
    <location>
        <begin position="1"/>
        <end position="23"/>
    </location>
</feature>
<evidence type="ECO:0000313" key="4">
    <source>
        <dbReference type="Proteomes" id="UP001501411"/>
    </source>
</evidence>
<evidence type="ECO:0000313" key="3">
    <source>
        <dbReference type="EMBL" id="GAA4786303.1"/>
    </source>
</evidence>
<dbReference type="Pfam" id="PF21012">
    <property type="entry name" value="DUF6850"/>
    <property type="match status" value="1"/>
</dbReference>
<accession>A0ABP9AUY3</accession>
<feature type="domain" description="DUF6850" evidence="2">
    <location>
        <begin position="54"/>
        <end position="519"/>
    </location>
</feature>